<protein>
    <submittedName>
        <fullName evidence="8">Uncharacterized protein</fullName>
    </submittedName>
</protein>
<comment type="cofactor">
    <cofactor evidence="1">
        <name>[4Fe-4S] cluster</name>
        <dbReference type="ChEBI" id="CHEBI:49883"/>
    </cofactor>
</comment>
<dbReference type="GO" id="GO:0051536">
    <property type="term" value="F:iron-sulfur cluster binding"/>
    <property type="evidence" value="ECO:0007669"/>
    <property type="project" value="UniProtKB-KW"/>
</dbReference>
<dbReference type="Gene3D" id="3.30.750.200">
    <property type="match status" value="1"/>
</dbReference>
<dbReference type="GO" id="GO:0003824">
    <property type="term" value="F:catalytic activity"/>
    <property type="evidence" value="ECO:0007669"/>
    <property type="project" value="InterPro"/>
</dbReference>
<dbReference type="GO" id="GO:0005829">
    <property type="term" value="C:cytosol"/>
    <property type="evidence" value="ECO:0007669"/>
    <property type="project" value="TreeGrafter"/>
</dbReference>
<dbReference type="AlphaFoldDB" id="A0A644X9P7"/>
<dbReference type="PANTHER" id="PTHR43409:SF3">
    <property type="entry name" value="HYPOTHETICAL METHYLTRANSFERASE"/>
    <property type="match status" value="1"/>
</dbReference>
<comment type="caution">
    <text evidence="8">The sequence shown here is derived from an EMBL/GenBank/DDBJ whole genome shotgun (WGS) entry which is preliminary data.</text>
</comment>
<evidence type="ECO:0000313" key="8">
    <source>
        <dbReference type="EMBL" id="MPM12637.1"/>
    </source>
</evidence>
<keyword evidence="5" id="KW-0411">Iron-sulfur</keyword>
<name>A0A644X9P7_9ZZZZ</name>
<dbReference type="InterPro" id="IPR058240">
    <property type="entry name" value="rSAM_sf"/>
</dbReference>
<dbReference type="SUPFAM" id="SSF102114">
    <property type="entry name" value="Radical SAM enzymes"/>
    <property type="match status" value="1"/>
</dbReference>
<reference evidence="8" key="1">
    <citation type="submission" date="2019-08" db="EMBL/GenBank/DDBJ databases">
        <authorList>
            <person name="Kucharzyk K."/>
            <person name="Murdoch R.W."/>
            <person name="Higgins S."/>
            <person name="Loffler F."/>
        </authorList>
    </citation>
    <scope>NUCLEOTIDE SEQUENCE</scope>
</reference>
<evidence type="ECO:0000256" key="2">
    <source>
        <dbReference type="ARBA" id="ARBA00022691"/>
    </source>
</evidence>
<evidence type="ECO:0000259" key="7">
    <source>
        <dbReference type="Pfam" id="PF13282"/>
    </source>
</evidence>
<proteinExistence type="predicted"/>
<accession>A0A644X9P7</accession>
<feature type="domain" description="Radical SAM core" evidence="6">
    <location>
        <begin position="2"/>
        <end position="74"/>
    </location>
</feature>
<dbReference type="InterPro" id="IPR051198">
    <property type="entry name" value="BchE-like"/>
</dbReference>
<dbReference type="Pfam" id="PF13282">
    <property type="entry name" value="DUF4070"/>
    <property type="match status" value="1"/>
</dbReference>
<feature type="domain" description="DUF4070" evidence="7">
    <location>
        <begin position="93"/>
        <end position="226"/>
    </location>
</feature>
<evidence type="ECO:0000256" key="5">
    <source>
        <dbReference type="ARBA" id="ARBA00023014"/>
    </source>
</evidence>
<dbReference type="InterPro" id="IPR007197">
    <property type="entry name" value="rSAM"/>
</dbReference>
<keyword evidence="4" id="KW-0408">Iron</keyword>
<keyword evidence="2" id="KW-0949">S-adenosyl-L-methionine</keyword>
<evidence type="ECO:0000256" key="4">
    <source>
        <dbReference type="ARBA" id="ARBA00023004"/>
    </source>
</evidence>
<dbReference type="Pfam" id="PF04055">
    <property type="entry name" value="Radical_SAM"/>
    <property type="match status" value="1"/>
</dbReference>
<evidence type="ECO:0000256" key="3">
    <source>
        <dbReference type="ARBA" id="ARBA00022723"/>
    </source>
</evidence>
<evidence type="ECO:0000256" key="1">
    <source>
        <dbReference type="ARBA" id="ARBA00001966"/>
    </source>
</evidence>
<organism evidence="8">
    <name type="scientific">bioreactor metagenome</name>
    <dbReference type="NCBI Taxonomy" id="1076179"/>
    <lineage>
        <taxon>unclassified sequences</taxon>
        <taxon>metagenomes</taxon>
        <taxon>ecological metagenomes</taxon>
    </lineage>
</organism>
<dbReference type="PANTHER" id="PTHR43409">
    <property type="entry name" value="ANAEROBIC MAGNESIUM-PROTOPORPHYRIN IX MONOMETHYL ESTER CYCLASE-RELATED"/>
    <property type="match status" value="1"/>
</dbReference>
<keyword evidence="3" id="KW-0479">Metal-binding</keyword>
<sequence length="247" mass="28446">MRLLVKAGFISVFIGVETPDEESLKNCNKKQNTKRDLIDNIHEIQRSGLQVMAGFIVGFDSDSPSIFNRMIDFIQRSGIVTAMVGLLQAPNKTELYRKLDEQGRIIKEMTGDNTDGTSNIIPVMDPTLLKDGYFKIMDQIYSPRMFYKRIKTFLREYQPAKSSVTIEPNEIFALFKTIVLMGLNPKEARYYWDLFFWALFTCPNKFPLAITLTVYGYHFRAINKQNKKFLSTPTTRTYPDSSTLVSE</sequence>
<evidence type="ECO:0000259" key="6">
    <source>
        <dbReference type="Pfam" id="PF04055"/>
    </source>
</evidence>
<gene>
    <name evidence="8" type="ORF">SDC9_58991</name>
</gene>
<dbReference type="EMBL" id="VSSQ01002002">
    <property type="protein sequence ID" value="MPM12637.1"/>
    <property type="molecule type" value="Genomic_DNA"/>
</dbReference>
<dbReference type="GO" id="GO:0046872">
    <property type="term" value="F:metal ion binding"/>
    <property type="evidence" value="ECO:0007669"/>
    <property type="project" value="UniProtKB-KW"/>
</dbReference>
<dbReference type="InterPro" id="IPR025274">
    <property type="entry name" value="DUF4070"/>
</dbReference>